<dbReference type="InterPro" id="IPR016181">
    <property type="entry name" value="Acyl_CoA_acyltransferase"/>
</dbReference>
<feature type="domain" description="N-acetyltransferase" evidence="4">
    <location>
        <begin position="2"/>
        <end position="157"/>
    </location>
</feature>
<sequence>MSTIRPAKAEDAAEILAMITELAEYEKERDAVVATQQDITEHLFADNPRVFAHVAEDDGRIEGMVIWFVNFSTWEGRHGIWVEDLYVRESSRGKGLGTQLLQALARIAVDNDYRRVEWSVLKWNAPSIGFYSSLGAKDMGDWQTMRLDGQALNVMGS</sequence>
<dbReference type="InterPro" id="IPR051016">
    <property type="entry name" value="Diverse_Substrate_AcTransf"/>
</dbReference>
<keyword evidence="6" id="KW-1185">Reference proteome</keyword>
<organism evidence="5 6">
    <name type="scientific">Corynebacterium mycetoides</name>
    <dbReference type="NCBI Taxonomy" id="38302"/>
    <lineage>
        <taxon>Bacteria</taxon>
        <taxon>Bacillati</taxon>
        <taxon>Actinomycetota</taxon>
        <taxon>Actinomycetes</taxon>
        <taxon>Mycobacteriales</taxon>
        <taxon>Corynebacteriaceae</taxon>
        <taxon>Corynebacterium</taxon>
    </lineage>
</organism>
<comment type="similarity">
    <text evidence="1">Belongs to the acetyltransferase family.</text>
</comment>
<dbReference type="InterPro" id="IPR000182">
    <property type="entry name" value="GNAT_dom"/>
</dbReference>
<keyword evidence="3 5" id="KW-0012">Acyltransferase</keyword>
<dbReference type="Pfam" id="PF00583">
    <property type="entry name" value="Acetyltransf_1"/>
    <property type="match status" value="1"/>
</dbReference>
<evidence type="ECO:0000256" key="3">
    <source>
        <dbReference type="ARBA" id="ARBA00023315"/>
    </source>
</evidence>
<dbReference type="FunFam" id="3.40.630.30:FF:000064">
    <property type="entry name" value="GNAT family acetyltransferase"/>
    <property type="match status" value="1"/>
</dbReference>
<evidence type="ECO:0000256" key="2">
    <source>
        <dbReference type="ARBA" id="ARBA00022679"/>
    </source>
</evidence>
<accession>A0A1G9M0F8</accession>
<evidence type="ECO:0000259" key="4">
    <source>
        <dbReference type="PROSITE" id="PS51186"/>
    </source>
</evidence>
<dbReference type="Gene3D" id="3.40.630.30">
    <property type="match status" value="1"/>
</dbReference>
<gene>
    <name evidence="5" type="ORF">SAMN04488535_0381</name>
</gene>
<dbReference type="PANTHER" id="PTHR10545:SF29">
    <property type="entry name" value="GH14572P-RELATED"/>
    <property type="match status" value="1"/>
</dbReference>
<evidence type="ECO:0000313" key="6">
    <source>
        <dbReference type="Proteomes" id="UP000199350"/>
    </source>
</evidence>
<reference evidence="6" key="1">
    <citation type="submission" date="2016-10" db="EMBL/GenBank/DDBJ databases">
        <authorList>
            <person name="Varghese N."/>
            <person name="Submissions S."/>
        </authorList>
    </citation>
    <scope>NUCLEOTIDE SEQUENCE [LARGE SCALE GENOMIC DNA]</scope>
    <source>
        <strain evidence="6">DSM 20632</strain>
    </source>
</reference>
<dbReference type="GO" id="GO:0008080">
    <property type="term" value="F:N-acetyltransferase activity"/>
    <property type="evidence" value="ECO:0007669"/>
    <property type="project" value="UniProtKB-ARBA"/>
</dbReference>
<dbReference type="RefSeq" id="WP_092148038.1">
    <property type="nucleotide sequence ID" value="NZ_LT629700.1"/>
</dbReference>
<keyword evidence="2 5" id="KW-0808">Transferase</keyword>
<dbReference type="PANTHER" id="PTHR10545">
    <property type="entry name" value="DIAMINE N-ACETYLTRANSFERASE"/>
    <property type="match status" value="1"/>
</dbReference>
<dbReference type="SUPFAM" id="SSF55729">
    <property type="entry name" value="Acyl-CoA N-acyltransferases (Nat)"/>
    <property type="match status" value="1"/>
</dbReference>
<dbReference type="Proteomes" id="UP000199350">
    <property type="component" value="Chromosome I"/>
</dbReference>
<dbReference type="EMBL" id="LT629700">
    <property type="protein sequence ID" value="SDL67634.1"/>
    <property type="molecule type" value="Genomic_DNA"/>
</dbReference>
<proteinExistence type="inferred from homology"/>
<dbReference type="OrthoDB" id="9805924at2"/>
<evidence type="ECO:0000256" key="1">
    <source>
        <dbReference type="ARBA" id="ARBA00008694"/>
    </source>
</evidence>
<protein>
    <submittedName>
        <fullName evidence="5">L-amino acid N-acyltransferase YncA</fullName>
    </submittedName>
</protein>
<evidence type="ECO:0000313" key="5">
    <source>
        <dbReference type="EMBL" id="SDL67634.1"/>
    </source>
</evidence>
<dbReference type="PROSITE" id="PS51186">
    <property type="entry name" value="GNAT"/>
    <property type="match status" value="1"/>
</dbReference>
<name>A0A1G9M0F8_9CORY</name>
<dbReference type="CDD" id="cd04301">
    <property type="entry name" value="NAT_SF"/>
    <property type="match status" value="1"/>
</dbReference>
<dbReference type="AlphaFoldDB" id="A0A1G9M0F8"/>